<organism evidence="2 3">
    <name type="scientific">Nocardioides daeguensis</name>
    <dbReference type="NCBI Taxonomy" id="908359"/>
    <lineage>
        <taxon>Bacteria</taxon>
        <taxon>Bacillati</taxon>
        <taxon>Actinomycetota</taxon>
        <taxon>Actinomycetes</taxon>
        <taxon>Propionibacteriales</taxon>
        <taxon>Nocardioidaceae</taxon>
        <taxon>Nocardioides</taxon>
    </lineage>
</organism>
<evidence type="ECO:0000256" key="1">
    <source>
        <dbReference type="SAM" id="MobiDB-lite"/>
    </source>
</evidence>
<dbReference type="Proteomes" id="UP001500301">
    <property type="component" value="Unassembled WGS sequence"/>
</dbReference>
<name>A0ABP6UUM2_9ACTN</name>
<feature type="region of interest" description="Disordered" evidence="1">
    <location>
        <begin position="21"/>
        <end position="57"/>
    </location>
</feature>
<keyword evidence="3" id="KW-1185">Reference proteome</keyword>
<proteinExistence type="predicted"/>
<protein>
    <submittedName>
        <fullName evidence="2">Uncharacterized protein</fullName>
    </submittedName>
</protein>
<sequence>MTCRTRPGWVPAACTSRVACPGDDQDSAPVALTRTSPTPETIPMPQPPGGWDALRAA</sequence>
<evidence type="ECO:0000313" key="2">
    <source>
        <dbReference type="EMBL" id="GAA3522898.1"/>
    </source>
</evidence>
<reference evidence="3" key="1">
    <citation type="journal article" date="2019" name="Int. J. Syst. Evol. Microbiol.">
        <title>The Global Catalogue of Microorganisms (GCM) 10K type strain sequencing project: providing services to taxonomists for standard genome sequencing and annotation.</title>
        <authorList>
            <consortium name="The Broad Institute Genomics Platform"/>
            <consortium name="The Broad Institute Genome Sequencing Center for Infectious Disease"/>
            <person name="Wu L."/>
            <person name="Ma J."/>
        </authorList>
    </citation>
    <scope>NUCLEOTIDE SEQUENCE [LARGE SCALE GENOMIC DNA]</scope>
    <source>
        <strain evidence="3">JCM 17460</strain>
    </source>
</reference>
<dbReference type="EMBL" id="BAABBB010000004">
    <property type="protein sequence ID" value="GAA3522898.1"/>
    <property type="molecule type" value="Genomic_DNA"/>
</dbReference>
<evidence type="ECO:0000313" key="3">
    <source>
        <dbReference type="Proteomes" id="UP001500301"/>
    </source>
</evidence>
<accession>A0ABP6UUM2</accession>
<gene>
    <name evidence="2" type="ORF">GCM10022263_08950</name>
</gene>
<comment type="caution">
    <text evidence="2">The sequence shown here is derived from an EMBL/GenBank/DDBJ whole genome shotgun (WGS) entry which is preliminary data.</text>
</comment>